<dbReference type="GO" id="GO:0005524">
    <property type="term" value="F:ATP binding"/>
    <property type="evidence" value="ECO:0007669"/>
    <property type="project" value="UniProtKB-UniRule"/>
</dbReference>
<feature type="coiled-coil region" evidence="4">
    <location>
        <begin position="971"/>
        <end position="1005"/>
    </location>
</feature>
<feature type="compositionally biased region" description="Low complexity" evidence="5">
    <location>
        <begin position="20"/>
        <end position="31"/>
    </location>
</feature>
<reference evidence="7" key="1">
    <citation type="submission" date="2021-01" db="EMBL/GenBank/DDBJ databases">
        <authorList>
            <person name="Corre E."/>
            <person name="Pelletier E."/>
            <person name="Niang G."/>
            <person name="Scheremetjew M."/>
            <person name="Finn R."/>
            <person name="Kale V."/>
            <person name="Holt S."/>
            <person name="Cochrane G."/>
            <person name="Meng A."/>
            <person name="Brown T."/>
            <person name="Cohen L."/>
        </authorList>
    </citation>
    <scope>NUCLEOTIDE SEQUENCE</scope>
    <source>
        <strain evidence="7">WS</strain>
    </source>
</reference>
<dbReference type="InterPro" id="IPR036961">
    <property type="entry name" value="Kinesin_motor_dom_sf"/>
</dbReference>
<dbReference type="GO" id="GO:0008017">
    <property type="term" value="F:microtubule binding"/>
    <property type="evidence" value="ECO:0007669"/>
    <property type="project" value="InterPro"/>
</dbReference>
<feature type="compositionally biased region" description="Low complexity" evidence="5">
    <location>
        <begin position="688"/>
        <end position="697"/>
    </location>
</feature>
<keyword evidence="2 3" id="KW-0505">Motor protein</keyword>
<evidence type="ECO:0000259" key="6">
    <source>
        <dbReference type="PROSITE" id="PS50067"/>
    </source>
</evidence>
<dbReference type="PANTHER" id="PTHR47968">
    <property type="entry name" value="CENTROMERE PROTEIN E"/>
    <property type="match status" value="1"/>
</dbReference>
<feature type="compositionally biased region" description="Basic and acidic residues" evidence="5">
    <location>
        <begin position="658"/>
        <end position="687"/>
    </location>
</feature>
<evidence type="ECO:0000256" key="5">
    <source>
        <dbReference type="SAM" id="MobiDB-lite"/>
    </source>
</evidence>
<evidence type="ECO:0000256" key="2">
    <source>
        <dbReference type="ARBA" id="ARBA00023175"/>
    </source>
</evidence>
<dbReference type="PROSITE" id="PS50067">
    <property type="entry name" value="KINESIN_MOTOR_2"/>
    <property type="match status" value="1"/>
</dbReference>
<dbReference type="GO" id="GO:0007018">
    <property type="term" value="P:microtubule-based movement"/>
    <property type="evidence" value="ECO:0007669"/>
    <property type="project" value="InterPro"/>
</dbReference>
<feature type="region of interest" description="Disordered" evidence="5">
    <location>
        <begin position="743"/>
        <end position="780"/>
    </location>
</feature>
<feature type="coiled-coil region" evidence="4">
    <location>
        <begin position="582"/>
        <end position="626"/>
    </location>
</feature>
<feature type="region of interest" description="Disordered" evidence="5">
    <location>
        <begin position="20"/>
        <end position="111"/>
    </location>
</feature>
<keyword evidence="3" id="KW-0547">Nucleotide-binding</keyword>
<dbReference type="InterPro" id="IPR001752">
    <property type="entry name" value="Kinesin_motor_dom"/>
</dbReference>
<feature type="binding site" evidence="3">
    <location>
        <begin position="230"/>
        <end position="237"/>
    </location>
    <ligand>
        <name>ATP</name>
        <dbReference type="ChEBI" id="CHEBI:30616"/>
    </ligand>
</feature>
<dbReference type="PANTHER" id="PTHR47968:SF75">
    <property type="entry name" value="CENTROMERE-ASSOCIATED PROTEIN E"/>
    <property type="match status" value="1"/>
</dbReference>
<keyword evidence="1 4" id="KW-0175">Coiled coil</keyword>
<feature type="compositionally biased region" description="Polar residues" evidence="5">
    <location>
        <begin position="89"/>
        <end position="101"/>
    </location>
</feature>
<dbReference type="InterPro" id="IPR027417">
    <property type="entry name" value="P-loop_NTPase"/>
</dbReference>
<dbReference type="SUPFAM" id="SSF52540">
    <property type="entry name" value="P-loop containing nucleoside triphosphate hydrolases"/>
    <property type="match status" value="1"/>
</dbReference>
<evidence type="ECO:0000256" key="1">
    <source>
        <dbReference type="ARBA" id="ARBA00023054"/>
    </source>
</evidence>
<comment type="similarity">
    <text evidence="3">Belongs to the TRAFAC class myosin-kinesin ATPase superfamily. Kinesin family.</text>
</comment>
<sequence length="1010" mass="113317">MTEVEHISTETAPVRRKFSVLSADSSASSSLTHERQAEMTVQDSEDDVQSTHENQAVEEKSTENLEPQMSLGDGEPNGNDHATVPPQLTIDTPVTEFNNTPPKKAGFFNGINSSDLGSPLHSAQSPLSPSSKALDQDGNIKVCIRLRPFNNREISHKSKMVVKFLDDHTVELRHPEKKDKSWKFAYDRLYYSFDNSKRRLATQEYIFKDMGKKLVQHALDGYNATLIAYGQTGSGKTHTIIGPHLSQSEPSDELLRKEGLVPRICREVFKRVQSLDAKREVFHNNSTSDLSLATGVASNGTNNRRRSTTSQNSTHIYFRMLEIYQEKVKDLLNPHIKNIKVSIQNEGEKKSIYISAPMQIVHSFEDIATLINRGNREKQVAETQMNERSSRSHTIFQIKIEQPAPGNKKRVSILNLVDLAGSENSKLAGTSGETLKEGAAINKSLSALGQVIDELVANQNKKKKKRSKKASSAADGSFVSYRNSILTTILANSIGGNSKTFMLCTISPADYNFSATKSTLRYGQKTKKIKNKAVVNEDSNVKLIRELKSNIETLKKQIQNGGYSGTEIRDLQQQLEESKLIQQQLATTIEEQEKSNVELEELRQKLMNEEEEKHRQKILIEQLRAEKLVKKRNANTQTILDLDRIQEIEEIENVEISCGKEEVHSDNESSQDEHSGEVDATDDHDSASDTSSSMRTDSSFDDFEIASQQELELSSPRLMNEARRAGLSMDSLDECAFQVPMDIDNMDHENPSEDETGLSDSTPRPASNGSPRTDDDDSEVSPLQIDNTVAEIAEKPTENNQEQFQIVSMGEEPDQVDVHSIQIEVPNEQAAFGEVQTIDMRSLAVDVPQQDVSIETSSQESLVPPPHQDVAISPIAALKKEMFTQMTPRASVVVPPAADDSEFGVRLMIQNIFDRMESNCYIDALEEQLETQHQKLLDEQTKYHKLHAAYNTLKDSHETVKQNHHKTESSVADLRQKFDLTQKELDEIRLAKESLENKRKKSKKAKCVIM</sequence>
<dbReference type="EMBL" id="HBGD01011023">
    <property type="protein sequence ID" value="CAD9085826.1"/>
    <property type="molecule type" value="Transcribed_RNA"/>
</dbReference>
<feature type="domain" description="Kinesin motor" evidence="6">
    <location>
        <begin position="139"/>
        <end position="529"/>
    </location>
</feature>
<evidence type="ECO:0000313" key="7">
    <source>
        <dbReference type="EMBL" id="CAD9085826.1"/>
    </source>
</evidence>
<dbReference type="CDD" id="cd22249">
    <property type="entry name" value="UDM1_RNF168_RNF169-like"/>
    <property type="match status" value="1"/>
</dbReference>
<protein>
    <recommendedName>
        <fullName evidence="6">Kinesin motor domain-containing protein</fullName>
    </recommendedName>
</protein>
<proteinExistence type="inferred from homology"/>
<dbReference type="PRINTS" id="PR00380">
    <property type="entry name" value="KINESINHEAVY"/>
</dbReference>
<accession>A0A7S1KUC4</accession>
<dbReference type="Gene3D" id="3.40.850.10">
    <property type="entry name" value="Kinesin motor domain"/>
    <property type="match status" value="1"/>
</dbReference>
<organism evidence="7">
    <name type="scientific">Percolomonas cosmopolitus</name>
    <dbReference type="NCBI Taxonomy" id="63605"/>
    <lineage>
        <taxon>Eukaryota</taxon>
        <taxon>Discoba</taxon>
        <taxon>Heterolobosea</taxon>
        <taxon>Tetramitia</taxon>
        <taxon>Eutetramitia</taxon>
        <taxon>Percolomonadidae</taxon>
        <taxon>Percolomonas</taxon>
    </lineage>
</organism>
<gene>
    <name evidence="7" type="ORF">PCOS0759_LOCUS9080</name>
</gene>
<dbReference type="SMART" id="SM00129">
    <property type="entry name" value="KISc"/>
    <property type="match status" value="1"/>
</dbReference>
<name>A0A7S1KUC4_9EUKA</name>
<dbReference type="GO" id="GO:0003777">
    <property type="term" value="F:microtubule motor activity"/>
    <property type="evidence" value="ECO:0007669"/>
    <property type="project" value="InterPro"/>
</dbReference>
<evidence type="ECO:0000256" key="4">
    <source>
        <dbReference type="SAM" id="Coils"/>
    </source>
</evidence>
<dbReference type="InterPro" id="IPR027640">
    <property type="entry name" value="Kinesin-like_fam"/>
</dbReference>
<dbReference type="Pfam" id="PF00225">
    <property type="entry name" value="Kinesin"/>
    <property type="match status" value="1"/>
</dbReference>
<keyword evidence="3" id="KW-0067">ATP-binding</keyword>
<dbReference type="AlphaFoldDB" id="A0A7S1KUC4"/>
<feature type="region of interest" description="Disordered" evidence="5">
    <location>
        <begin position="657"/>
        <end position="699"/>
    </location>
</feature>
<evidence type="ECO:0000256" key="3">
    <source>
        <dbReference type="PROSITE-ProRule" id="PRU00283"/>
    </source>
</evidence>
<feature type="compositionally biased region" description="Polar residues" evidence="5">
    <location>
        <begin position="758"/>
        <end position="771"/>
    </location>
</feature>